<gene>
    <name evidence="4" type="ORF">GCM10010468_55320</name>
</gene>
<dbReference type="InterPro" id="IPR006680">
    <property type="entry name" value="Amidohydro-rel"/>
</dbReference>
<dbReference type="EMBL" id="BAAAUV010000016">
    <property type="protein sequence ID" value="GAA3226816.1"/>
    <property type="molecule type" value="Genomic_DNA"/>
</dbReference>
<protein>
    <submittedName>
        <fullName evidence="4">Amidohydrolase family protein</fullName>
    </submittedName>
</protein>
<dbReference type="PANTHER" id="PTHR21240:SF28">
    <property type="entry name" value="ISO-OROTATE DECARBOXYLASE (EUROFUNG)"/>
    <property type="match status" value="1"/>
</dbReference>
<evidence type="ECO:0000256" key="1">
    <source>
        <dbReference type="ARBA" id="ARBA00023239"/>
    </source>
</evidence>
<dbReference type="RefSeq" id="WP_344833882.1">
    <property type="nucleotide sequence ID" value="NZ_BAAAUV010000016.1"/>
</dbReference>
<name>A0ABP6QGN1_9ACTN</name>
<evidence type="ECO:0000313" key="4">
    <source>
        <dbReference type="EMBL" id="GAA3226816.1"/>
    </source>
</evidence>
<evidence type="ECO:0000259" key="3">
    <source>
        <dbReference type="Pfam" id="PF04909"/>
    </source>
</evidence>
<evidence type="ECO:0000313" key="5">
    <source>
        <dbReference type="Proteomes" id="UP001501237"/>
    </source>
</evidence>
<comment type="caution">
    <text evidence="4">The sequence shown here is derived from an EMBL/GenBank/DDBJ whole genome shotgun (WGS) entry which is preliminary data.</text>
</comment>
<organism evidence="4 5">
    <name type="scientific">Actinocorallia longicatena</name>
    <dbReference type="NCBI Taxonomy" id="111803"/>
    <lineage>
        <taxon>Bacteria</taxon>
        <taxon>Bacillati</taxon>
        <taxon>Actinomycetota</taxon>
        <taxon>Actinomycetes</taxon>
        <taxon>Streptosporangiales</taxon>
        <taxon>Thermomonosporaceae</taxon>
        <taxon>Actinocorallia</taxon>
    </lineage>
</organism>
<keyword evidence="1" id="KW-0456">Lyase</keyword>
<dbReference type="Gene3D" id="3.20.20.140">
    <property type="entry name" value="Metal-dependent hydrolases"/>
    <property type="match status" value="1"/>
</dbReference>
<keyword evidence="5" id="KW-1185">Reference proteome</keyword>
<feature type="domain" description="Amidohydrolase-related" evidence="3">
    <location>
        <begin position="131"/>
        <end position="426"/>
    </location>
</feature>
<reference evidence="5" key="1">
    <citation type="journal article" date="2019" name="Int. J. Syst. Evol. Microbiol.">
        <title>The Global Catalogue of Microorganisms (GCM) 10K type strain sequencing project: providing services to taxonomists for standard genome sequencing and annotation.</title>
        <authorList>
            <consortium name="The Broad Institute Genomics Platform"/>
            <consortium name="The Broad Institute Genome Sequencing Center for Infectious Disease"/>
            <person name="Wu L."/>
            <person name="Ma J."/>
        </authorList>
    </citation>
    <scope>NUCLEOTIDE SEQUENCE [LARGE SCALE GENOMIC DNA]</scope>
    <source>
        <strain evidence="5">JCM 9377</strain>
    </source>
</reference>
<dbReference type="SUPFAM" id="SSF51556">
    <property type="entry name" value="Metallo-dependent hydrolases"/>
    <property type="match status" value="1"/>
</dbReference>
<proteinExistence type="predicted"/>
<dbReference type="InterPro" id="IPR032466">
    <property type="entry name" value="Metal_Hydrolase"/>
</dbReference>
<dbReference type="Pfam" id="PF04909">
    <property type="entry name" value="Amidohydro_2"/>
    <property type="match status" value="1"/>
</dbReference>
<dbReference type="Proteomes" id="UP001501237">
    <property type="component" value="Unassembled WGS sequence"/>
</dbReference>
<feature type="region of interest" description="Disordered" evidence="2">
    <location>
        <begin position="62"/>
        <end position="88"/>
    </location>
</feature>
<dbReference type="InterPro" id="IPR032465">
    <property type="entry name" value="ACMSD"/>
</dbReference>
<evidence type="ECO:0000256" key="2">
    <source>
        <dbReference type="SAM" id="MobiDB-lite"/>
    </source>
</evidence>
<dbReference type="PANTHER" id="PTHR21240">
    <property type="entry name" value="2-AMINO-3-CARBOXYLMUCONATE-6-SEMIALDEHYDE DECARBOXYLASE"/>
    <property type="match status" value="1"/>
</dbReference>
<sequence length="431" mass="48866">MAETSKLGTRGIYGADLEQTLPYGIFDGDHHLYAPDDAVTRHLSPEMIERAWLPGEPQMLTEEEHDEEEDHERRTLGVHSQPDGGHGGVDISELPTMEGSIPIPGAMLNKLNPMKDLDRLSREQLVEKYNAMRPAFEKKDPRLTLMDSQNVEVAVLHAVGTGWESAFRRGDIEAGYAVNRAHNDWLFEDWGFTHENRILVPVPIPLLDVDLAVAELERSLERGATFVDLPPGPAYLGRSPFDPYFDPFWARVNESNMRVAVHLGGSYARMGGEWSEDPEARYSDFDGFQWVSYWGDRPIMDTVTAMVYHNLFGRFPNIKVLIAEFGTVWVPYLLRKLDHAMLLGRKPRWGTLPGRPSSVFKERCVIAPFPEENVAKAIEFLGTDCLIFGSDFPHSEGIPDPMQYVTQLKDLDDATIRKIMRDNLERFITVD</sequence>
<accession>A0ABP6QGN1</accession>